<evidence type="ECO:0000313" key="1">
    <source>
        <dbReference type="EMBL" id="KAJ0102004.1"/>
    </source>
</evidence>
<evidence type="ECO:0000313" key="2">
    <source>
        <dbReference type="Proteomes" id="UP001164250"/>
    </source>
</evidence>
<dbReference type="EMBL" id="CM047899">
    <property type="protein sequence ID" value="KAJ0102004.1"/>
    <property type="molecule type" value="Genomic_DNA"/>
</dbReference>
<proteinExistence type="predicted"/>
<dbReference type="Proteomes" id="UP001164250">
    <property type="component" value="Chromosome 3"/>
</dbReference>
<keyword evidence="2" id="KW-1185">Reference proteome</keyword>
<accession>A0ACC1BSE6</accession>
<reference evidence="2" key="1">
    <citation type="journal article" date="2023" name="G3 (Bethesda)">
        <title>Genome assembly and association tests identify interacting loci associated with vigor, precocity, and sex in interspecific pistachio rootstocks.</title>
        <authorList>
            <person name="Palmer W."/>
            <person name="Jacygrad E."/>
            <person name="Sagayaradj S."/>
            <person name="Cavanaugh K."/>
            <person name="Han R."/>
            <person name="Bertier L."/>
            <person name="Beede B."/>
            <person name="Kafkas S."/>
            <person name="Golino D."/>
            <person name="Preece J."/>
            <person name="Michelmore R."/>
        </authorList>
    </citation>
    <scope>NUCLEOTIDE SEQUENCE [LARGE SCALE GENOMIC DNA]</scope>
</reference>
<name>A0ACC1BSE6_9ROSI</name>
<organism evidence="1 2">
    <name type="scientific">Pistacia atlantica</name>
    <dbReference type="NCBI Taxonomy" id="434234"/>
    <lineage>
        <taxon>Eukaryota</taxon>
        <taxon>Viridiplantae</taxon>
        <taxon>Streptophyta</taxon>
        <taxon>Embryophyta</taxon>
        <taxon>Tracheophyta</taxon>
        <taxon>Spermatophyta</taxon>
        <taxon>Magnoliopsida</taxon>
        <taxon>eudicotyledons</taxon>
        <taxon>Gunneridae</taxon>
        <taxon>Pentapetalae</taxon>
        <taxon>rosids</taxon>
        <taxon>malvids</taxon>
        <taxon>Sapindales</taxon>
        <taxon>Anacardiaceae</taxon>
        <taxon>Pistacia</taxon>
    </lineage>
</organism>
<gene>
    <name evidence="1" type="ORF">Patl1_04195</name>
</gene>
<protein>
    <submittedName>
        <fullName evidence="1">Uncharacterized protein</fullName>
    </submittedName>
</protein>
<sequence>MGKSSSIQFDVSFAAVSAQCCGVKVLFPLEDGEQHTFSLPYLKTLQLEYLPQLEAPRLQKLKEIFVYDNSELEEVFGDKDVADVMDHKEIVVPQLKRLDLGQLPRCPKMSTRFSMGEDRCVHAKAKALTMGKQHEIAEFPSEPSIDIECYNFDEIQKRLPRYIEKDEQSIEQEEEEI</sequence>
<comment type="caution">
    <text evidence="1">The sequence shown here is derived from an EMBL/GenBank/DDBJ whole genome shotgun (WGS) entry which is preliminary data.</text>
</comment>